<name>A0A7X3SLW6_9FIRM</name>
<dbReference type="EMBL" id="WUQX01000001">
    <property type="protein sequence ID" value="MXP78776.1"/>
    <property type="molecule type" value="Genomic_DNA"/>
</dbReference>
<keyword evidence="3" id="KW-1185">Reference proteome</keyword>
<dbReference type="InterPro" id="IPR004919">
    <property type="entry name" value="GmrSD_N"/>
</dbReference>
<dbReference type="PANTHER" id="PTHR39639">
    <property type="entry name" value="CHROMOSOME 16, WHOLE GENOME SHOTGUN SEQUENCE"/>
    <property type="match status" value="1"/>
</dbReference>
<dbReference type="Pfam" id="PF03235">
    <property type="entry name" value="GmrSD_N"/>
    <property type="match status" value="1"/>
</dbReference>
<organism evidence="2 3">
    <name type="scientific">Sporofaciens musculi</name>
    <dbReference type="NCBI Taxonomy" id="2681861"/>
    <lineage>
        <taxon>Bacteria</taxon>
        <taxon>Bacillati</taxon>
        <taxon>Bacillota</taxon>
        <taxon>Clostridia</taxon>
        <taxon>Lachnospirales</taxon>
        <taxon>Lachnospiraceae</taxon>
        <taxon>Sporofaciens</taxon>
    </lineage>
</organism>
<dbReference type="AlphaFoldDB" id="A0A7X3SLW6"/>
<dbReference type="Proteomes" id="UP000460412">
    <property type="component" value="Unassembled WGS sequence"/>
</dbReference>
<accession>A0A7X3SLW6</accession>
<evidence type="ECO:0000259" key="1">
    <source>
        <dbReference type="Pfam" id="PF03235"/>
    </source>
</evidence>
<evidence type="ECO:0000313" key="2">
    <source>
        <dbReference type="EMBL" id="MXP78776.1"/>
    </source>
</evidence>
<proteinExistence type="predicted"/>
<dbReference type="PANTHER" id="PTHR39639:SF1">
    <property type="entry name" value="DUF262 DOMAIN-CONTAINING PROTEIN"/>
    <property type="match status" value="1"/>
</dbReference>
<feature type="domain" description="GmrSD restriction endonucleases N-terminal" evidence="1">
    <location>
        <begin position="59"/>
        <end position="209"/>
    </location>
</feature>
<gene>
    <name evidence="2" type="ORF">GN277_26580</name>
</gene>
<reference evidence="2 3" key="1">
    <citation type="submission" date="2019-12" db="EMBL/GenBank/DDBJ databases">
        <title>Sporaefaciens musculi gen. nov., sp. nov., a novel bacterium isolated from the caecum of an obese mouse.</title>
        <authorList>
            <person name="Rasmussen T.S."/>
            <person name="Streidl T."/>
            <person name="Hitch T.C.A."/>
            <person name="Wortmann E."/>
            <person name="Deptula P."/>
            <person name="Hansen M."/>
            <person name="Nielsen D.S."/>
            <person name="Clavel T."/>
            <person name="Vogensen F.K."/>
        </authorList>
    </citation>
    <scope>NUCLEOTIDE SEQUENCE [LARGE SCALE GENOMIC DNA]</scope>
    <source>
        <strain evidence="2 3">WCA-9-b2</strain>
    </source>
</reference>
<protein>
    <submittedName>
        <fullName evidence="2">DUF262 domain-containing protein</fullName>
    </submittedName>
</protein>
<dbReference type="RefSeq" id="WP_159755889.1">
    <property type="nucleotide sequence ID" value="NZ_CATIYY010000203.1"/>
</dbReference>
<sequence length="386" mass="44914">MIEQKFLDAVFEYKMNLLINKEDGFDDAEEEEIEKNEKVNPYDPKLIRVDTKTFSISQINDMINDREIDLSPDFQRGFVWTDITRKSRLIESLLLRIPIPVFYFSQDDEGLFQVVDGVQRLTVIHSFMKNEFKLKNLEYLKECNDKWFKNEKGRKEDSLDSIFVRRIQQAQLSINVIDPQTPGKVKYDIFKRINTGGKVLNNQEIRNCLASSRTRNLLRELSGSQNFQRATRGSVSSTRMADSELILRFIAFYLIDTKQSPIKEYKSGMDVLLDGTVEFLNKTEIDIMIEIRNKFLLAMDNAYDLFGDKAFRKAIYINKALFLGVSRVLCQFSKEQIRKKDKAEIVKRMDEEIGKEGEFRGALSMATNDAKNIKIVYDTVKQIMGD</sequence>
<comment type="caution">
    <text evidence="2">The sequence shown here is derived from an EMBL/GenBank/DDBJ whole genome shotgun (WGS) entry which is preliminary data.</text>
</comment>
<evidence type="ECO:0000313" key="3">
    <source>
        <dbReference type="Proteomes" id="UP000460412"/>
    </source>
</evidence>